<dbReference type="Proteomes" id="UP000694941">
    <property type="component" value="Unplaced"/>
</dbReference>
<feature type="domain" description="Homeobox" evidence="8">
    <location>
        <begin position="177"/>
        <end position="237"/>
    </location>
</feature>
<dbReference type="SUPFAM" id="SSF46689">
    <property type="entry name" value="Homeodomain-like"/>
    <property type="match status" value="1"/>
</dbReference>
<dbReference type="PROSITE" id="PS50071">
    <property type="entry name" value="HOMEOBOX_2"/>
    <property type="match status" value="1"/>
</dbReference>
<keyword evidence="5 6" id="KW-0539">Nucleus</keyword>
<reference evidence="10" key="1">
    <citation type="submission" date="2025-08" db="UniProtKB">
        <authorList>
            <consortium name="RefSeq"/>
        </authorList>
    </citation>
    <scope>IDENTIFICATION</scope>
    <source>
        <tissue evidence="10">Muscle</tissue>
    </source>
</reference>
<evidence type="ECO:0000256" key="1">
    <source>
        <dbReference type="ARBA" id="ARBA00004123"/>
    </source>
</evidence>
<dbReference type="SMART" id="SM00389">
    <property type="entry name" value="HOX"/>
    <property type="match status" value="1"/>
</dbReference>
<evidence type="ECO:0000256" key="2">
    <source>
        <dbReference type="ARBA" id="ARBA00022473"/>
    </source>
</evidence>
<name>A0ABM1T9X3_LIMPO</name>
<keyword evidence="9" id="KW-1185">Reference proteome</keyword>
<dbReference type="InterPro" id="IPR009057">
    <property type="entry name" value="Homeodomain-like_sf"/>
</dbReference>
<dbReference type="CDD" id="cd00086">
    <property type="entry name" value="homeodomain"/>
    <property type="match status" value="1"/>
</dbReference>
<dbReference type="PROSITE" id="PS00032">
    <property type="entry name" value="ANTENNAPEDIA"/>
    <property type="match status" value="1"/>
</dbReference>
<dbReference type="PROSITE" id="PS00027">
    <property type="entry name" value="HOMEOBOX_1"/>
    <property type="match status" value="1"/>
</dbReference>
<dbReference type="InterPro" id="IPR017970">
    <property type="entry name" value="Homeobox_CS"/>
</dbReference>
<evidence type="ECO:0000259" key="8">
    <source>
        <dbReference type="PROSITE" id="PS50071"/>
    </source>
</evidence>
<dbReference type="PANTHER" id="PTHR45664">
    <property type="entry name" value="PROTEIN ZERKNUELLT 1-RELATED"/>
    <property type="match status" value="1"/>
</dbReference>
<dbReference type="Gene3D" id="1.10.10.60">
    <property type="entry name" value="Homeodomain-like"/>
    <property type="match status" value="1"/>
</dbReference>
<dbReference type="InterPro" id="IPR020479">
    <property type="entry name" value="HD_metazoa"/>
</dbReference>
<keyword evidence="4 6" id="KW-0371">Homeobox</keyword>
<dbReference type="PANTHER" id="PTHR45664:SF12">
    <property type="entry name" value="PANCREAS_DUODENUM HOMEOBOX PROTEIN 1"/>
    <property type="match status" value="1"/>
</dbReference>
<feature type="DNA-binding region" description="Homeobox" evidence="6">
    <location>
        <begin position="179"/>
        <end position="238"/>
    </location>
</feature>
<organism evidence="9 10">
    <name type="scientific">Limulus polyphemus</name>
    <name type="common">Atlantic horseshoe crab</name>
    <dbReference type="NCBI Taxonomy" id="6850"/>
    <lineage>
        <taxon>Eukaryota</taxon>
        <taxon>Metazoa</taxon>
        <taxon>Ecdysozoa</taxon>
        <taxon>Arthropoda</taxon>
        <taxon>Chelicerata</taxon>
        <taxon>Merostomata</taxon>
        <taxon>Xiphosura</taxon>
        <taxon>Limulidae</taxon>
        <taxon>Limulus</taxon>
    </lineage>
</organism>
<keyword evidence="3 6" id="KW-0238">DNA-binding</keyword>
<evidence type="ECO:0000256" key="6">
    <source>
        <dbReference type="PROSITE-ProRule" id="PRU00108"/>
    </source>
</evidence>
<dbReference type="InterPro" id="IPR001356">
    <property type="entry name" value="HD"/>
</dbReference>
<evidence type="ECO:0000313" key="10">
    <source>
        <dbReference type="RefSeq" id="XP_022252679.1"/>
    </source>
</evidence>
<accession>A0ABM1T9X3</accession>
<evidence type="ECO:0000256" key="3">
    <source>
        <dbReference type="ARBA" id="ARBA00023125"/>
    </source>
</evidence>
<dbReference type="InterPro" id="IPR001827">
    <property type="entry name" value="Homeobox_Antennapedia_CS"/>
</dbReference>
<evidence type="ECO:0000256" key="7">
    <source>
        <dbReference type="RuleBase" id="RU000682"/>
    </source>
</evidence>
<dbReference type="PRINTS" id="PR00024">
    <property type="entry name" value="HOMEOBOX"/>
</dbReference>
<dbReference type="Pfam" id="PF00046">
    <property type="entry name" value="Homeodomain"/>
    <property type="match status" value="1"/>
</dbReference>
<gene>
    <name evidence="10" type="primary">LOC111088079</name>
</gene>
<sequence>MTDYCQNAIKLTKCLTMQKTFYDTHRTSNCLGFYNQPPLMTNGFGDYITEPPQQQQQRFYDFRHSEENVQYRQQSYTVHDQSRRFGMDIAQQTGQCPETPSPPYVSAPYGEHSQLADGQCRLQHSHQFVNHISIFPENQTEIYPWMRDSRQTLKKKQHLSTSSHPHRVEPVAEFDHQPTKRVRTAYTSAQLVELEKEFHFNRYLCRPRRIEMANLLNLTERQIKIWFQNRRMKYKKDQKSLQEKSSSPNSECCISSPLLLPTSLAVDVPTSSATNMPTISTSSGATIMTDLPCGMFRSDCSSSYGPSCQQHEKLFQLKRSIFAPSSEVAMTTTNLVVPEESSSSHMNPSTLSNHKIQHPHGSSNLDLDICGPTISITDPTASHESLQSTRFYSLQPDLQRQRIDHSNMMDLNPSVNRPTTFPDISQSPQCERYQILEQSAYPHIHVHTQAAYCQPYEYTKSDEWTPPQSVQQYHPKSPSVKIPPKLTHLTGM</sequence>
<keyword evidence="2" id="KW-0217">Developmental protein</keyword>
<evidence type="ECO:0000256" key="5">
    <source>
        <dbReference type="ARBA" id="ARBA00023242"/>
    </source>
</evidence>
<dbReference type="GeneID" id="111088079"/>
<protein>
    <submittedName>
        <fullName evidence="10">Homeobox protein Hox-D3-like</fullName>
    </submittedName>
</protein>
<evidence type="ECO:0000313" key="9">
    <source>
        <dbReference type="Proteomes" id="UP000694941"/>
    </source>
</evidence>
<dbReference type="RefSeq" id="XP_022252679.1">
    <property type="nucleotide sequence ID" value="XM_022396971.1"/>
</dbReference>
<comment type="subcellular location">
    <subcellularLocation>
        <location evidence="1 6 7">Nucleus</location>
    </subcellularLocation>
</comment>
<evidence type="ECO:0000256" key="4">
    <source>
        <dbReference type="ARBA" id="ARBA00023155"/>
    </source>
</evidence>
<proteinExistence type="predicted"/>